<dbReference type="Proteomes" id="UP000175744">
    <property type="component" value="Unassembled WGS sequence"/>
</dbReference>
<reference evidence="1 2" key="1">
    <citation type="submission" date="2016-06" db="EMBL/GenBank/DDBJ databases">
        <title>Genome sequence of Clostridium acetireducens DSM 10703.</title>
        <authorList>
            <person name="Poehlein A."/>
            <person name="Fluechter S."/>
            <person name="Duerre P."/>
            <person name="Daniel R."/>
        </authorList>
    </citation>
    <scope>NUCLEOTIDE SEQUENCE [LARGE SCALE GENOMIC DNA]</scope>
    <source>
        <strain evidence="1 2">DSM 10703</strain>
    </source>
</reference>
<dbReference type="EMBL" id="LZFO01000026">
    <property type="protein sequence ID" value="OFI05471.1"/>
    <property type="molecule type" value="Genomic_DNA"/>
</dbReference>
<dbReference type="AlphaFoldDB" id="A0A1E8EXH6"/>
<dbReference type="OrthoDB" id="9800571at2"/>
<evidence type="ECO:0000313" key="2">
    <source>
        <dbReference type="Proteomes" id="UP000175744"/>
    </source>
</evidence>
<organism evidence="1 2">
    <name type="scientific">Clostridium acetireducens DSM 10703</name>
    <dbReference type="NCBI Taxonomy" id="1121290"/>
    <lineage>
        <taxon>Bacteria</taxon>
        <taxon>Bacillati</taxon>
        <taxon>Bacillota</taxon>
        <taxon>Clostridia</taxon>
        <taxon>Eubacteriales</taxon>
        <taxon>Clostridiaceae</taxon>
        <taxon>Clostridium</taxon>
    </lineage>
</organism>
<dbReference type="STRING" id="1121290.CLAOCE_17000"/>
<dbReference type="Pfam" id="PF11007">
    <property type="entry name" value="CotJA"/>
    <property type="match status" value="1"/>
</dbReference>
<comment type="caution">
    <text evidence="1">The sequence shown here is derived from an EMBL/GenBank/DDBJ whole genome shotgun (WGS) entry which is preliminary data.</text>
</comment>
<proteinExistence type="predicted"/>
<dbReference type="InterPro" id="IPR020256">
    <property type="entry name" value="Spore_coat_CotJA"/>
</dbReference>
<gene>
    <name evidence="1" type="ORF">CLOACE_17000</name>
</gene>
<evidence type="ECO:0000313" key="1">
    <source>
        <dbReference type="EMBL" id="OFI05471.1"/>
    </source>
</evidence>
<keyword evidence="2" id="KW-1185">Reference proteome</keyword>
<accession>A0A1E8EXH6</accession>
<sequence length="64" mass="7506">MYQHFCPSMDSNPNSNKYKKSTIKFARAYIPRQPYIGMFPLNQALKKGTLFPNLYVPYPIKSME</sequence>
<name>A0A1E8EXH6_9CLOT</name>
<protein>
    <submittedName>
        <fullName evidence="1">Spore coat associated protein CotJA</fullName>
    </submittedName>
</protein>
<dbReference type="RefSeq" id="WP_070110669.1">
    <property type="nucleotide sequence ID" value="NZ_LZFO01000026.1"/>
</dbReference>